<dbReference type="PROSITE" id="PS51257">
    <property type="entry name" value="PROKAR_LIPOPROTEIN"/>
    <property type="match status" value="1"/>
</dbReference>
<evidence type="ECO:0000313" key="3">
    <source>
        <dbReference type="Proteomes" id="UP001500889"/>
    </source>
</evidence>
<accession>A0AAU9FUJ8</accession>
<feature type="chain" id="PRO_5044020907" evidence="1">
    <location>
        <begin position="18"/>
        <end position="69"/>
    </location>
</feature>
<keyword evidence="1" id="KW-0732">Signal</keyword>
<organism evidence="2 3">
    <name type="scientific">Drosophila madeirensis</name>
    <name type="common">Fruit fly</name>
    <dbReference type="NCBI Taxonomy" id="30013"/>
    <lineage>
        <taxon>Eukaryota</taxon>
        <taxon>Metazoa</taxon>
        <taxon>Ecdysozoa</taxon>
        <taxon>Arthropoda</taxon>
        <taxon>Hexapoda</taxon>
        <taxon>Insecta</taxon>
        <taxon>Pterygota</taxon>
        <taxon>Neoptera</taxon>
        <taxon>Endopterygota</taxon>
        <taxon>Diptera</taxon>
        <taxon>Brachycera</taxon>
        <taxon>Muscomorpha</taxon>
        <taxon>Ephydroidea</taxon>
        <taxon>Drosophilidae</taxon>
        <taxon>Drosophila</taxon>
        <taxon>Sophophora</taxon>
    </lineage>
</organism>
<sequence length="69" mass="7505">MFKLFVFLALCLAFACAAPGLLHSSAPILTTSYHSLPAVRVISSPVWTHSHSIVRPLSYGSYGHGYGWI</sequence>
<protein>
    <submittedName>
        <fullName evidence="2">Uncharacterized protein</fullName>
    </submittedName>
</protein>
<feature type="signal peptide" evidence="1">
    <location>
        <begin position="1"/>
        <end position="17"/>
    </location>
</feature>
<gene>
    <name evidence="2" type="ORF">DMAD_07581</name>
</gene>
<proteinExistence type="predicted"/>
<dbReference type="AlphaFoldDB" id="A0AAU9FUJ8"/>
<dbReference type="EMBL" id="AP029265">
    <property type="protein sequence ID" value="BFF99754.1"/>
    <property type="molecule type" value="Genomic_DNA"/>
</dbReference>
<keyword evidence="3" id="KW-1185">Reference proteome</keyword>
<evidence type="ECO:0000256" key="1">
    <source>
        <dbReference type="SAM" id="SignalP"/>
    </source>
</evidence>
<dbReference type="Proteomes" id="UP001500889">
    <property type="component" value="Chromosome J"/>
</dbReference>
<evidence type="ECO:0000313" key="2">
    <source>
        <dbReference type="EMBL" id="BFF99754.1"/>
    </source>
</evidence>
<reference evidence="2 3" key="1">
    <citation type="submission" date="2024-02" db="EMBL/GenBank/DDBJ databases">
        <title>A chromosome-level genome assembly of Drosophila madeirensis, a fruit fly species endemic to Madeira island.</title>
        <authorList>
            <person name="Tomihara K."/>
            <person name="Llopart A."/>
            <person name="Yamamoto D."/>
        </authorList>
    </citation>
    <scope>NUCLEOTIDE SEQUENCE [LARGE SCALE GENOMIC DNA]</scope>
    <source>
        <strain evidence="2 3">RF1</strain>
    </source>
</reference>
<name>A0AAU9FUJ8_DROMD</name>